<feature type="modified residue" description="4-aspartylphosphate" evidence="7">
    <location>
        <position position="1135"/>
    </location>
</feature>
<dbReference type="Pfam" id="PF07495">
    <property type="entry name" value="Y_Y_Y"/>
    <property type="match status" value="1"/>
</dbReference>
<dbReference type="EC" id="2.7.13.3" evidence="2"/>
<dbReference type="InterPro" id="IPR003661">
    <property type="entry name" value="HisK_dim/P_dom"/>
</dbReference>
<dbReference type="SMART" id="SM00387">
    <property type="entry name" value="HATPase_c"/>
    <property type="match status" value="1"/>
</dbReference>
<evidence type="ECO:0000256" key="4">
    <source>
        <dbReference type="ARBA" id="ARBA00023015"/>
    </source>
</evidence>
<keyword evidence="6" id="KW-0804">Transcription</keyword>
<dbReference type="InterPro" id="IPR011110">
    <property type="entry name" value="Reg_prop"/>
</dbReference>
<dbReference type="GO" id="GO:0003700">
    <property type="term" value="F:DNA-binding transcription factor activity"/>
    <property type="evidence" value="ECO:0007669"/>
    <property type="project" value="InterPro"/>
</dbReference>
<gene>
    <name evidence="12" type="ORF">LX66_1958</name>
</gene>
<dbReference type="Gene3D" id="3.30.565.10">
    <property type="entry name" value="Histidine kinase-like ATPase, C-terminal domain"/>
    <property type="match status" value="1"/>
</dbReference>
<protein>
    <recommendedName>
        <fullName evidence="2">histidine kinase</fullName>
        <ecNumber evidence="2">2.7.13.3</ecNumber>
    </recommendedName>
</protein>
<dbReference type="OrthoDB" id="9809670at2"/>
<dbReference type="Pfam" id="PF00072">
    <property type="entry name" value="Response_reg"/>
    <property type="match status" value="1"/>
</dbReference>
<feature type="domain" description="Histidine kinase" evidence="10">
    <location>
        <begin position="840"/>
        <end position="1063"/>
    </location>
</feature>
<comment type="catalytic activity">
    <reaction evidence="1">
        <text>ATP + protein L-histidine = ADP + protein N-phospho-L-histidine.</text>
        <dbReference type="EC" id="2.7.13.3"/>
    </reaction>
</comment>
<dbReference type="InterPro" id="IPR015943">
    <property type="entry name" value="WD40/YVTN_repeat-like_dom_sf"/>
</dbReference>
<dbReference type="GO" id="GO:0000155">
    <property type="term" value="F:phosphorelay sensor kinase activity"/>
    <property type="evidence" value="ECO:0007669"/>
    <property type="project" value="InterPro"/>
</dbReference>
<evidence type="ECO:0000313" key="13">
    <source>
        <dbReference type="Proteomes" id="UP000316778"/>
    </source>
</evidence>
<keyword evidence="3 7" id="KW-0597">Phosphoprotein</keyword>
<sequence>MKRIIYWYVLSFLVLRFYESSGQQLLFRNYTVSEGLPSSTVRAIAQDDQGYMWFGTKNGLSRFDGYQFRNFQYKKDDPLALGNNFIHCITRFDSTHLWIGTENGIYILDLETERFSPFVPLQEKTVFDILRGRDGMVWISSRLDGLYRYDPGKKTTTQFKANQSASSISGNNVNRLAEDEDGNIWIGTFGHGIDIYNPATKTFTNLRSANSGLSNDYINTLYKGWDGVMWAGTMNGGLCKWQKEQQSFKVYRNDGGPHSIRDNIVRALCQVSPDKIYVGTEKGLNVLDIATDKFVAYTNQSNDPFSISDNAVYSIFSDKGGTMWVGTYFGGVNYFNEKGAAFELYYPLEGPHSLKGRAVSSFLEDTPGKFWVGTEDGGLHYFNSITKTFRRYPFQPGQQPLSYHNIHALVKDRAGRIWIGIFAGGVNVYDPETGRVQYFSQQPGNIHALNSNNVFCIYEDREGKIWVGTDKGLNLFNPEQRSFTSVRQEGVSNTIIYDVYEDAHQTIWIATYNNGLVFYNKKTEQWGRISAEDPGTQLASNKLVCLFDDHKGHLWIGSDGGGLHQYNFETKQVTQYSDKAGMHANVVYGIQQDDAGLMWITTNNGIYSIDPATGNIRHFTRQDNLQSQQFNYKAFYRASDGKLLAGGIKGFNAFYPEKLSDVPARVRVSFTNFQLFNKQVPLSDDGPLSKQINYTNRLILQHNQSVMSFEFAVLNFSAPEKLSYAYKMEGFDPDWNYVGDQRKATYTNLAPGTYTFRVKATVNESNWDAPVSTMELVIRPPFYRTTLAYAIFTLLALGAAWGIYRYSASYIRRQNQIKVERLKNKEEQEFYARKIEFFTMMAHEIRTPLSLIIAPLERLLSINKWQPEEREQLVTMDENASRLMDLVNQLLDFRRIESDAYEIKKEEVEVVSLVQSIYSRFSSLPYQKDIEFTMSTKVGKLLLQADPEVLNKVLSNLLINAFKFARKKVNITVAEAARTATGDPRVCISVEDDGIGIPDADIKNIFKQFFTTARGSHAYHNLGGSGIGLALASSLAEKHGGKLLVESREGVRTVFTLEIPLTTGSVLPPASADGGEETAPDNGQPLILVVEDDREIQTFLTKSFQSGGYNVVKADNGKAAMEMIAANDVDLVISDVMMPEMDGFELCQVVKSNIQYSHIPLVLLTAKGNSEAEIRGIETGADAYIMKPFKWKHIIAVVKNLLSSREKLRLKYSEQPNSDVSVLATNSRDKQFMEKVVSIIEARIIDPQLSVEELSKDMAMSRSSLHKKLKSLSGYVPNELIKLVRLKHAARLLQAGGHSIAEIAYMTGFSSPSYFSKCFQQQFRLTPKEYADKNAGPGMQDLDDLIGRE</sequence>
<evidence type="ECO:0000259" key="9">
    <source>
        <dbReference type="PROSITE" id="PS01124"/>
    </source>
</evidence>
<dbReference type="InterPro" id="IPR011006">
    <property type="entry name" value="CheY-like_superfamily"/>
</dbReference>
<dbReference type="Pfam" id="PF02518">
    <property type="entry name" value="HATPase_c"/>
    <property type="match status" value="1"/>
</dbReference>
<dbReference type="PRINTS" id="PR00344">
    <property type="entry name" value="BCTRLSENSOR"/>
</dbReference>
<dbReference type="CDD" id="cd17574">
    <property type="entry name" value="REC_OmpR"/>
    <property type="match status" value="1"/>
</dbReference>
<evidence type="ECO:0000256" key="2">
    <source>
        <dbReference type="ARBA" id="ARBA00012438"/>
    </source>
</evidence>
<evidence type="ECO:0000256" key="8">
    <source>
        <dbReference type="SAM" id="MobiDB-lite"/>
    </source>
</evidence>
<dbReference type="SUPFAM" id="SSF47384">
    <property type="entry name" value="Homodimeric domain of signal transducing histidine kinase"/>
    <property type="match status" value="1"/>
</dbReference>
<evidence type="ECO:0000259" key="11">
    <source>
        <dbReference type="PROSITE" id="PS50110"/>
    </source>
</evidence>
<dbReference type="Proteomes" id="UP000316778">
    <property type="component" value="Unassembled WGS sequence"/>
</dbReference>
<evidence type="ECO:0000259" key="10">
    <source>
        <dbReference type="PROSITE" id="PS50109"/>
    </source>
</evidence>
<dbReference type="FunFam" id="2.60.40.10:FF:000791">
    <property type="entry name" value="Two-component system sensor histidine kinase/response regulator"/>
    <property type="match status" value="1"/>
</dbReference>
<dbReference type="SUPFAM" id="SSF55874">
    <property type="entry name" value="ATPase domain of HSP90 chaperone/DNA topoisomerase II/histidine kinase"/>
    <property type="match status" value="1"/>
</dbReference>
<dbReference type="InterPro" id="IPR018060">
    <property type="entry name" value="HTH_AraC"/>
</dbReference>
<dbReference type="Gene3D" id="2.60.40.10">
    <property type="entry name" value="Immunoglobulins"/>
    <property type="match status" value="1"/>
</dbReference>
<comment type="caution">
    <text evidence="12">The sequence shown here is derived from an EMBL/GenBank/DDBJ whole genome shotgun (WGS) entry which is preliminary data.</text>
</comment>
<dbReference type="CDD" id="cd00075">
    <property type="entry name" value="HATPase"/>
    <property type="match status" value="1"/>
</dbReference>
<dbReference type="PROSITE" id="PS00041">
    <property type="entry name" value="HTH_ARAC_FAMILY_1"/>
    <property type="match status" value="1"/>
</dbReference>
<dbReference type="Gene3D" id="1.10.287.130">
    <property type="match status" value="1"/>
</dbReference>
<evidence type="ECO:0000256" key="5">
    <source>
        <dbReference type="ARBA" id="ARBA00023125"/>
    </source>
</evidence>
<dbReference type="InterPro" id="IPR013783">
    <property type="entry name" value="Ig-like_fold"/>
</dbReference>
<dbReference type="CDD" id="cd00082">
    <property type="entry name" value="HisKA"/>
    <property type="match status" value="1"/>
</dbReference>
<feature type="domain" description="Response regulatory" evidence="11">
    <location>
        <begin position="1086"/>
        <end position="1202"/>
    </location>
</feature>
<dbReference type="InterPro" id="IPR036097">
    <property type="entry name" value="HisK_dim/P_sf"/>
</dbReference>
<dbReference type="InterPro" id="IPR011123">
    <property type="entry name" value="Y_Y_Y"/>
</dbReference>
<evidence type="ECO:0000256" key="6">
    <source>
        <dbReference type="ARBA" id="ARBA00023163"/>
    </source>
</evidence>
<name>A0A562T3Q1_CHIJA</name>
<dbReference type="Gene3D" id="1.10.10.60">
    <property type="entry name" value="Homeodomain-like"/>
    <property type="match status" value="1"/>
</dbReference>
<accession>A0A562T3Q1</accession>
<dbReference type="SUPFAM" id="SSF50998">
    <property type="entry name" value="Quinoprotein alcohol dehydrogenase-like"/>
    <property type="match status" value="1"/>
</dbReference>
<dbReference type="PANTHER" id="PTHR43547">
    <property type="entry name" value="TWO-COMPONENT HISTIDINE KINASE"/>
    <property type="match status" value="1"/>
</dbReference>
<dbReference type="SMART" id="SM00388">
    <property type="entry name" value="HisKA"/>
    <property type="match status" value="1"/>
</dbReference>
<dbReference type="SUPFAM" id="SSF46689">
    <property type="entry name" value="Homeodomain-like"/>
    <property type="match status" value="1"/>
</dbReference>
<dbReference type="Pfam" id="PF12833">
    <property type="entry name" value="HTH_18"/>
    <property type="match status" value="1"/>
</dbReference>
<keyword evidence="12" id="KW-0418">Kinase</keyword>
<dbReference type="SUPFAM" id="SSF52172">
    <property type="entry name" value="CheY-like"/>
    <property type="match status" value="1"/>
</dbReference>
<feature type="domain" description="HTH araC/xylS-type" evidence="9">
    <location>
        <begin position="1234"/>
        <end position="1333"/>
    </location>
</feature>
<dbReference type="InterPro" id="IPR036890">
    <property type="entry name" value="HATPase_C_sf"/>
</dbReference>
<keyword evidence="12" id="KW-0808">Transferase</keyword>
<dbReference type="SUPFAM" id="SSF63829">
    <property type="entry name" value="Calcium-dependent phosphotriesterase"/>
    <property type="match status" value="1"/>
</dbReference>
<evidence type="ECO:0000313" key="12">
    <source>
        <dbReference type="EMBL" id="TWI87884.1"/>
    </source>
</evidence>
<dbReference type="SMART" id="SM00448">
    <property type="entry name" value="REC"/>
    <property type="match status" value="1"/>
</dbReference>
<dbReference type="FunFam" id="1.10.287.130:FF:000045">
    <property type="entry name" value="Two-component system sensor histidine kinase/response regulator"/>
    <property type="match status" value="1"/>
</dbReference>
<dbReference type="PROSITE" id="PS01124">
    <property type="entry name" value="HTH_ARAC_FAMILY_2"/>
    <property type="match status" value="1"/>
</dbReference>
<dbReference type="InterPro" id="IPR009057">
    <property type="entry name" value="Homeodomain-like_sf"/>
</dbReference>
<dbReference type="InterPro" id="IPR001789">
    <property type="entry name" value="Sig_transdc_resp-reg_receiver"/>
</dbReference>
<dbReference type="InterPro" id="IPR005467">
    <property type="entry name" value="His_kinase_dom"/>
</dbReference>
<dbReference type="PROSITE" id="PS50110">
    <property type="entry name" value="RESPONSE_REGULATORY"/>
    <property type="match status" value="1"/>
</dbReference>
<dbReference type="GO" id="GO:0043565">
    <property type="term" value="F:sequence-specific DNA binding"/>
    <property type="evidence" value="ECO:0007669"/>
    <property type="project" value="InterPro"/>
</dbReference>
<proteinExistence type="predicted"/>
<reference evidence="12 13" key="1">
    <citation type="journal article" date="2013" name="Stand. Genomic Sci.">
        <title>Genomic Encyclopedia of Type Strains, Phase I: The one thousand microbial genomes (KMG-I) project.</title>
        <authorList>
            <person name="Kyrpides N.C."/>
            <person name="Woyke T."/>
            <person name="Eisen J.A."/>
            <person name="Garrity G."/>
            <person name="Lilburn T.G."/>
            <person name="Beck B.J."/>
            <person name="Whitman W.B."/>
            <person name="Hugenholtz P."/>
            <person name="Klenk H.P."/>
        </authorList>
    </citation>
    <scope>NUCLEOTIDE SEQUENCE [LARGE SCALE GENOMIC DNA]</scope>
    <source>
        <strain evidence="12 13">DSM 13484</strain>
    </source>
</reference>
<dbReference type="SMART" id="SM00342">
    <property type="entry name" value="HTH_ARAC"/>
    <property type="match status" value="1"/>
</dbReference>
<dbReference type="Gene3D" id="3.40.50.2300">
    <property type="match status" value="1"/>
</dbReference>
<dbReference type="InterPro" id="IPR003594">
    <property type="entry name" value="HATPase_dom"/>
</dbReference>
<evidence type="ECO:0000256" key="3">
    <source>
        <dbReference type="ARBA" id="ARBA00022553"/>
    </source>
</evidence>
<keyword evidence="13" id="KW-1185">Reference proteome</keyword>
<dbReference type="InterPro" id="IPR018062">
    <property type="entry name" value="HTH_AraC-typ_CS"/>
</dbReference>
<dbReference type="PROSITE" id="PS50109">
    <property type="entry name" value="HIS_KIN"/>
    <property type="match status" value="1"/>
</dbReference>
<dbReference type="Pfam" id="PF00512">
    <property type="entry name" value="HisKA"/>
    <property type="match status" value="1"/>
</dbReference>
<evidence type="ECO:0000256" key="7">
    <source>
        <dbReference type="PROSITE-ProRule" id="PRU00169"/>
    </source>
</evidence>
<dbReference type="Gene3D" id="2.130.10.10">
    <property type="entry name" value="YVTN repeat-like/Quinoprotein amine dehydrogenase"/>
    <property type="match status" value="3"/>
</dbReference>
<keyword evidence="4" id="KW-0805">Transcription regulation</keyword>
<evidence type="ECO:0000256" key="1">
    <source>
        <dbReference type="ARBA" id="ARBA00000085"/>
    </source>
</evidence>
<dbReference type="InterPro" id="IPR011047">
    <property type="entry name" value="Quinoprotein_ADH-like_sf"/>
</dbReference>
<dbReference type="InterPro" id="IPR004358">
    <property type="entry name" value="Sig_transdc_His_kin-like_C"/>
</dbReference>
<dbReference type="PANTHER" id="PTHR43547:SF2">
    <property type="entry name" value="HYBRID SIGNAL TRANSDUCTION HISTIDINE KINASE C"/>
    <property type="match status" value="1"/>
</dbReference>
<keyword evidence="5" id="KW-0238">DNA-binding</keyword>
<organism evidence="12 13">
    <name type="scientific">Chitinophaga japonensis</name>
    <name type="common">Flexibacter japonensis</name>
    <dbReference type="NCBI Taxonomy" id="104662"/>
    <lineage>
        <taxon>Bacteria</taxon>
        <taxon>Pseudomonadati</taxon>
        <taxon>Bacteroidota</taxon>
        <taxon>Chitinophagia</taxon>
        <taxon>Chitinophagales</taxon>
        <taxon>Chitinophagaceae</taxon>
        <taxon>Chitinophaga</taxon>
    </lineage>
</organism>
<dbReference type="RefSeq" id="WP_158642588.1">
    <property type="nucleotide sequence ID" value="NZ_BAAAFY010000001.1"/>
</dbReference>
<dbReference type="EMBL" id="VLLG01000003">
    <property type="protein sequence ID" value="TWI87884.1"/>
    <property type="molecule type" value="Genomic_DNA"/>
</dbReference>
<feature type="region of interest" description="Disordered" evidence="8">
    <location>
        <begin position="1330"/>
        <end position="1349"/>
    </location>
</feature>
<dbReference type="Pfam" id="PF07494">
    <property type="entry name" value="Reg_prop"/>
    <property type="match status" value="4"/>
</dbReference>